<keyword evidence="7 8" id="KW-0472">Membrane</keyword>
<organism evidence="10">
    <name type="scientific">Phyllotreta armoraciae</name>
    <dbReference type="NCBI Taxonomy" id="1553667"/>
    <lineage>
        <taxon>Eukaryota</taxon>
        <taxon>Metazoa</taxon>
        <taxon>Ecdysozoa</taxon>
        <taxon>Arthropoda</taxon>
        <taxon>Hexapoda</taxon>
        <taxon>Insecta</taxon>
        <taxon>Pterygota</taxon>
        <taxon>Neoptera</taxon>
        <taxon>Endopterygota</taxon>
        <taxon>Coleoptera</taxon>
        <taxon>Polyphaga</taxon>
        <taxon>Cucujiformia</taxon>
        <taxon>Chrysomeloidea</taxon>
        <taxon>Chrysomelidae</taxon>
        <taxon>Galerucinae</taxon>
        <taxon>Alticini</taxon>
        <taxon>Phyllotreta</taxon>
    </lineage>
</organism>
<feature type="transmembrane region" description="Helical" evidence="8">
    <location>
        <begin position="285"/>
        <end position="308"/>
    </location>
</feature>
<evidence type="ECO:0000256" key="3">
    <source>
        <dbReference type="ARBA" id="ARBA00022475"/>
    </source>
</evidence>
<keyword evidence="3" id="KW-1003">Cell membrane</keyword>
<feature type="transmembrane region" description="Helical" evidence="8">
    <location>
        <begin position="420"/>
        <end position="440"/>
    </location>
</feature>
<dbReference type="Pfam" id="PF00083">
    <property type="entry name" value="Sugar_tr"/>
    <property type="match status" value="1"/>
</dbReference>
<feature type="transmembrane region" description="Helical" evidence="8">
    <location>
        <begin position="115"/>
        <end position="132"/>
    </location>
</feature>
<keyword evidence="4" id="KW-0762">Sugar transport</keyword>
<dbReference type="PANTHER" id="PTHR48021:SF47">
    <property type="entry name" value="GH17672P"/>
    <property type="match status" value="1"/>
</dbReference>
<evidence type="ECO:0000256" key="4">
    <source>
        <dbReference type="ARBA" id="ARBA00022597"/>
    </source>
</evidence>
<name>A0A858Z6J6_9CUCU</name>
<feature type="transmembrane region" description="Helical" evidence="8">
    <location>
        <begin position="384"/>
        <end position="408"/>
    </location>
</feature>
<dbReference type="InterPro" id="IPR020846">
    <property type="entry name" value="MFS_dom"/>
</dbReference>
<dbReference type="GO" id="GO:0005886">
    <property type="term" value="C:plasma membrane"/>
    <property type="evidence" value="ECO:0007669"/>
    <property type="project" value="UniProtKB-SubCell"/>
</dbReference>
<dbReference type="PROSITE" id="PS50850">
    <property type="entry name" value="MFS"/>
    <property type="match status" value="1"/>
</dbReference>
<feature type="transmembrane region" description="Helical" evidence="8">
    <location>
        <begin position="198"/>
        <end position="218"/>
    </location>
</feature>
<evidence type="ECO:0000256" key="7">
    <source>
        <dbReference type="ARBA" id="ARBA00023136"/>
    </source>
</evidence>
<feature type="transmembrane region" description="Helical" evidence="8">
    <location>
        <begin position="138"/>
        <end position="161"/>
    </location>
</feature>
<keyword evidence="5 8" id="KW-0812">Transmembrane</keyword>
<feature type="transmembrane region" description="Helical" evidence="8">
    <location>
        <begin position="85"/>
        <end position="103"/>
    </location>
</feature>
<comment type="subcellular location">
    <subcellularLocation>
        <location evidence="1">Cell membrane</location>
        <topology evidence="1">Multi-pass membrane protein</topology>
    </subcellularLocation>
</comment>
<evidence type="ECO:0000256" key="6">
    <source>
        <dbReference type="ARBA" id="ARBA00022989"/>
    </source>
</evidence>
<protein>
    <submittedName>
        <fullName evidence="10">Major facilitator superfamily protein</fullName>
    </submittedName>
</protein>
<evidence type="ECO:0000313" key="10">
    <source>
        <dbReference type="EMBL" id="QJX15786.1"/>
    </source>
</evidence>
<evidence type="ECO:0000256" key="2">
    <source>
        <dbReference type="ARBA" id="ARBA00022448"/>
    </source>
</evidence>
<feature type="domain" description="Major facilitator superfamily (MFS) profile" evidence="9">
    <location>
        <begin position="46"/>
        <end position="475"/>
    </location>
</feature>
<feature type="transmembrane region" description="Helical" evidence="8">
    <location>
        <begin position="349"/>
        <end position="372"/>
    </location>
</feature>
<evidence type="ECO:0000259" key="9">
    <source>
        <dbReference type="PROSITE" id="PS50850"/>
    </source>
</evidence>
<dbReference type="FunFam" id="1.20.1250.20:FF:000218">
    <property type="entry name" value="facilitated trehalose transporter Tret1"/>
    <property type="match status" value="1"/>
</dbReference>
<feature type="transmembrane region" description="Helical" evidence="8">
    <location>
        <begin position="314"/>
        <end position="337"/>
    </location>
</feature>
<feature type="transmembrane region" description="Helical" evidence="8">
    <location>
        <begin position="173"/>
        <end position="192"/>
    </location>
</feature>
<evidence type="ECO:0000256" key="1">
    <source>
        <dbReference type="ARBA" id="ARBA00004651"/>
    </source>
</evidence>
<feature type="transmembrane region" description="Helical" evidence="8">
    <location>
        <begin position="446"/>
        <end position="471"/>
    </location>
</feature>
<evidence type="ECO:0000256" key="5">
    <source>
        <dbReference type="ARBA" id="ARBA00022692"/>
    </source>
</evidence>
<keyword evidence="6 8" id="KW-1133">Transmembrane helix</keyword>
<dbReference type="PANTHER" id="PTHR48021">
    <property type="match status" value="1"/>
</dbReference>
<dbReference type="Gene3D" id="1.20.1250.20">
    <property type="entry name" value="MFS general substrate transporter like domains"/>
    <property type="match status" value="1"/>
</dbReference>
<gene>
    <name evidence="10" type="primary">MFS5</name>
</gene>
<dbReference type="SUPFAM" id="SSF103473">
    <property type="entry name" value="MFS general substrate transporter"/>
    <property type="match status" value="1"/>
</dbReference>
<dbReference type="InterPro" id="IPR005828">
    <property type="entry name" value="MFS_sugar_transport-like"/>
</dbReference>
<proteinExistence type="evidence at transcript level"/>
<dbReference type="EMBL" id="MN433076">
    <property type="protein sequence ID" value="QJX15786.1"/>
    <property type="molecule type" value="mRNA"/>
</dbReference>
<accession>A0A858Z6J6</accession>
<dbReference type="InterPro" id="IPR050549">
    <property type="entry name" value="MFS_Trehalose_Transporter"/>
</dbReference>
<dbReference type="GO" id="GO:0022857">
    <property type="term" value="F:transmembrane transporter activity"/>
    <property type="evidence" value="ECO:0007669"/>
    <property type="project" value="InterPro"/>
</dbReference>
<feature type="transmembrane region" description="Helical" evidence="8">
    <location>
        <begin position="36"/>
        <end position="59"/>
    </location>
</feature>
<dbReference type="InterPro" id="IPR005829">
    <property type="entry name" value="Sugar_transporter_CS"/>
</dbReference>
<evidence type="ECO:0000256" key="8">
    <source>
        <dbReference type="SAM" id="Phobius"/>
    </source>
</evidence>
<keyword evidence="2" id="KW-0813">Transport</keyword>
<dbReference type="AlphaFoldDB" id="A0A858Z6J6"/>
<dbReference type="InterPro" id="IPR036259">
    <property type="entry name" value="MFS_trans_sf"/>
</dbReference>
<reference evidence="10" key="1">
    <citation type="submission" date="2019-09" db="EMBL/GenBank/DDBJ databases">
        <title>MFS transporters aid in co-option of insect defense compounds from plants.</title>
        <authorList>
            <person name="Yang Z.-L."/>
            <person name="Nour-Eldin H.H."/>
            <person name="Haenniger S."/>
            <person name="Reichelt M."/>
            <person name="Crocoll C."/>
            <person name="Vogel H."/>
            <person name="Beran F."/>
        </authorList>
    </citation>
    <scope>NUCLEOTIDE SEQUENCE</scope>
</reference>
<dbReference type="PROSITE" id="PS00216">
    <property type="entry name" value="SUGAR_TRANSPORT_1"/>
    <property type="match status" value="1"/>
</dbReference>
<sequence>MANRKNDTTLLEVKYVPVIEKSSELKPEPFKRPDTVYLMFSIASCVLFMVSGGSTYVWYSSALVKLRSNDSDINPLGRPITNLETSFLLAMPNFAGIFGALFLPQLSDKTGRKKYLLIMGLGMLVHYVSLAFSTSIIAMVVSAALVGVFFAGGLSIVSLYITELCEEHNRAKYGCINLTCLPLGQLYCYVVGPMFSMKYYILLLTVPLMLFLVFFSFAPESPMYLLAKGRKNECMRTLKRLRSNKSQKEIDIDFEKINLSLTTMTNGKKANYFTVFKSKEGRVGLLLAMIPLIGTFVSGITIIMPLLAPIFNNAGIGISGTTVAIIVGAFKICFFILTSMLIEVAGRRTMLLVSSIGCAIPMSLLGICFYLNSINSPLLAKVQWLPIVLILLYIFFYSLGLGPLPFTLMSEFFPTDVRSSAVSISTTMCSMIMFLYSFTFPLYSGLIGVHSCMWIFGMSSLAIGTVIYFCLPETKGKTIHEIQEMLTNY</sequence>